<dbReference type="InterPro" id="IPR050245">
    <property type="entry name" value="PrsA_foldase"/>
</dbReference>
<evidence type="ECO:0000256" key="2">
    <source>
        <dbReference type="ARBA" id="ARBA00013194"/>
    </source>
</evidence>
<gene>
    <name evidence="9" type="ORF">H9655_15635</name>
</gene>
<keyword evidence="10" id="KW-1185">Reference proteome</keyword>
<keyword evidence="7" id="KW-0812">Transmembrane</keyword>
<evidence type="ECO:0000313" key="10">
    <source>
        <dbReference type="Proteomes" id="UP000657931"/>
    </source>
</evidence>
<evidence type="ECO:0000256" key="6">
    <source>
        <dbReference type="PROSITE-ProRule" id="PRU00278"/>
    </source>
</evidence>
<evidence type="ECO:0000256" key="1">
    <source>
        <dbReference type="ARBA" id="ARBA00000971"/>
    </source>
</evidence>
<dbReference type="Pfam" id="PF00639">
    <property type="entry name" value="Rotamase"/>
    <property type="match status" value="1"/>
</dbReference>
<protein>
    <recommendedName>
        <fullName evidence="2">peptidylprolyl isomerase</fullName>
        <ecNumber evidence="2">5.2.1.8</ecNumber>
    </recommendedName>
</protein>
<dbReference type="InterPro" id="IPR000297">
    <property type="entry name" value="PPIase_PpiC"/>
</dbReference>
<dbReference type="InterPro" id="IPR027304">
    <property type="entry name" value="Trigger_fact/SurA_dom_sf"/>
</dbReference>
<keyword evidence="5 6" id="KW-0413">Isomerase</keyword>
<keyword evidence="4 6" id="KW-0697">Rotamase</keyword>
<feature type="domain" description="PpiC" evidence="8">
    <location>
        <begin position="157"/>
        <end position="247"/>
    </location>
</feature>
<sequence length="293" mass="33032">MGKSKLKQNKLLIATGCMFVAAVVIAVVLYNSHSKAATVNGENISKDDLNEALMSQYGNSVLDTLISDQIVLQEMDKEKVTVTEEEVAEEMDAYMEQYGGEEAFKEVIDENGVSYDSIEHNIEIYLGSKKLITPRIEITDDEMETYFEENKDSLAQAEEIEASHILVEDEDTAKEVKQKLDDGDDFAELAASYSTDEANKDNGGKLGYFGEGEMVEAFEKVAFAMKVEEVSDPVKTEYGYHIIKVTDHKEAKAANYEDAKAEIKETLIESKLSTEYTEWLNEKYEEYEIKTYI</sequence>
<keyword evidence="7" id="KW-0472">Membrane</keyword>
<comment type="catalytic activity">
    <reaction evidence="1">
        <text>[protein]-peptidylproline (omega=180) = [protein]-peptidylproline (omega=0)</text>
        <dbReference type="Rhea" id="RHEA:16237"/>
        <dbReference type="Rhea" id="RHEA-COMP:10747"/>
        <dbReference type="Rhea" id="RHEA-COMP:10748"/>
        <dbReference type="ChEBI" id="CHEBI:83833"/>
        <dbReference type="ChEBI" id="CHEBI:83834"/>
        <dbReference type="EC" id="5.2.1.8"/>
    </reaction>
</comment>
<dbReference type="SUPFAM" id="SSF54534">
    <property type="entry name" value="FKBP-like"/>
    <property type="match status" value="1"/>
</dbReference>
<accession>A0ABR8QT80</accession>
<evidence type="ECO:0000256" key="3">
    <source>
        <dbReference type="ARBA" id="ARBA00022729"/>
    </source>
</evidence>
<comment type="caution">
    <text evidence="9">The sequence shown here is derived from an EMBL/GenBank/DDBJ whole genome shotgun (WGS) entry which is preliminary data.</text>
</comment>
<dbReference type="PANTHER" id="PTHR47245:SF1">
    <property type="entry name" value="FOLDASE PROTEIN PRSA"/>
    <property type="match status" value="1"/>
</dbReference>
<organism evidence="9 10">
    <name type="scientific">Cytobacillus stercorigallinarum</name>
    <dbReference type="NCBI Taxonomy" id="2762240"/>
    <lineage>
        <taxon>Bacteria</taxon>
        <taxon>Bacillati</taxon>
        <taxon>Bacillota</taxon>
        <taxon>Bacilli</taxon>
        <taxon>Bacillales</taxon>
        <taxon>Bacillaceae</taxon>
        <taxon>Cytobacillus</taxon>
    </lineage>
</organism>
<name>A0ABR8QT80_9BACI</name>
<dbReference type="InterPro" id="IPR046357">
    <property type="entry name" value="PPIase_dom_sf"/>
</dbReference>
<dbReference type="PANTHER" id="PTHR47245">
    <property type="entry name" value="PEPTIDYLPROLYL ISOMERASE"/>
    <property type="match status" value="1"/>
</dbReference>
<evidence type="ECO:0000256" key="4">
    <source>
        <dbReference type="ARBA" id="ARBA00023110"/>
    </source>
</evidence>
<dbReference type="Gene3D" id="1.10.4030.10">
    <property type="entry name" value="Porin chaperone SurA, peptide-binding domain"/>
    <property type="match status" value="1"/>
</dbReference>
<dbReference type="Proteomes" id="UP000657931">
    <property type="component" value="Unassembled WGS sequence"/>
</dbReference>
<dbReference type="Gene3D" id="3.10.50.40">
    <property type="match status" value="1"/>
</dbReference>
<dbReference type="EMBL" id="JACSQT010000008">
    <property type="protein sequence ID" value="MBD7938467.1"/>
    <property type="molecule type" value="Genomic_DNA"/>
</dbReference>
<evidence type="ECO:0000259" key="8">
    <source>
        <dbReference type="PROSITE" id="PS50198"/>
    </source>
</evidence>
<dbReference type="PROSITE" id="PS50198">
    <property type="entry name" value="PPIC_PPIASE_2"/>
    <property type="match status" value="1"/>
</dbReference>
<proteinExistence type="predicted"/>
<reference evidence="9 10" key="1">
    <citation type="submission" date="2020-08" db="EMBL/GenBank/DDBJ databases">
        <title>A Genomic Blueprint of the Chicken Gut Microbiome.</title>
        <authorList>
            <person name="Gilroy R."/>
            <person name="Ravi A."/>
            <person name="Getino M."/>
            <person name="Pursley I."/>
            <person name="Horton D.L."/>
            <person name="Alikhan N.-F."/>
            <person name="Baker D."/>
            <person name="Gharbi K."/>
            <person name="Hall N."/>
            <person name="Watson M."/>
            <person name="Adriaenssens E.M."/>
            <person name="Foster-Nyarko E."/>
            <person name="Jarju S."/>
            <person name="Secka A."/>
            <person name="Antonio M."/>
            <person name="Oren A."/>
            <person name="Chaudhuri R."/>
            <person name="La Ragione R.M."/>
            <person name="Hildebrand F."/>
            <person name="Pallen M.J."/>
        </authorList>
    </citation>
    <scope>NUCLEOTIDE SEQUENCE [LARGE SCALE GENOMIC DNA]</scope>
    <source>
        <strain evidence="9 10">Sa5YUA1</strain>
    </source>
</reference>
<evidence type="ECO:0000313" key="9">
    <source>
        <dbReference type="EMBL" id="MBD7938467.1"/>
    </source>
</evidence>
<evidence type="ECO:0000256" key="5">
    <source>
        <dbReference type="ARBA" id="ARBA00023235"/>
    </source>
</evidence>
<dbReference type="Pfam" id="PF13624">
    <property type="entry name" value="SurA_N_3"/>
    <property type="match status" value="1"/>
</dbReference>
<evidence type="ECO:0000256" key="7">
    <source>
        <dbReference type="SAM" id="Phobius"/>
    </source>
</evidence>
<dbReference type="SUPFAM" id="SSF109998">
    <property type="entry name" value="Triger factor/SurA peptide-binding domain-like"/>
    <property type="match status" value="1"/>
</dbReference>
<dbReference type="EC" id="5.2.1.8" evidence="2"/>
<keyword evidence="3" id="KW-0732">Signal</keyword>
<keyword evidence="7" id="KW-1133">Transmembrane helix</keyword>
<dbReference type="GO" id="GO:0016853">
    <property type="term" value="F:isomerase activity"/>
    <property type="evidence" value="ECO:0007669"/>
    <property type="project" value="UniProtKB-KW"/>
</dbReference>
<feature type="transmembrane region" description="Helical" evidence="7">
    <location>
        <begin position="12"/>
        <end position="30"/>
    </location>
</feature>